<dbReference type="InterPro" id="IPR019986">
    <property type="entry name" value="YloV-like"/>
</dbReference>
<dbReference type="RefSeq" id="WP_067976503.1">
    <property type="nucleotide sequence ID" value="NZ_CAJHLO010000005.1"/>
</dbReference>
<dbReference type="SUPFAM" id="SSF101473">
    <property type="entry name" value="DhaL-like"/>
    <property type="match status" value="1"/>
</dbReference>
<organism evidence="2 3">
    <name type="scientific">Aerococcus sanguinicola</name>
    <dbReference type="NCBI Taxonomy" id="119206"/>
    <lineage>
        <taxon>Bacteria</taxon>
        <taxon>Bacillati</taxon>
        <taxon>Bacillota</taxon>
        <taxon>Bacilli</taxon>
        <taxon>Lactobacillales</taxon>
        <taxon>Aerococcaceae</taxon>
        <taxon>Aerococcus</taxon>
    </lineage>
</organism>
<dbReference type="InterPro" id="IPR036117">
    <property type="entry name" value="DhaL_dom_sf"/>
</dbReference>
<reference evidence="3" key="2">
    <citation type="submission" date="2016-01" db="EMBL/GenBank/DDBJ databases">
        <title>Six Aerococcus type strain genome sequencing and assembly using PacBio and Illumina Hiseq.</title>
        <authorList>
            <person name="Carkaci D."/>
            <person name="Dargis R."/>
            <person name="Nielsen X.C."/>
            <person name="Skovgaard O."/>
            <person name="Fuursted K."/>
            <person name="Christensen J.J."/>
        </authorList>
    </citation>
    <scope>NUCLEOTIDE SEQUENCE [LARGE SCALE GENOMIC DNA]</scope>
    <source>
        <strain evidence="3">CCUG43001</strain>
    </source>
</reference>
<protein>
    <recommendedName>
        <fullName evidence="1">DhaL domain-containing protein</fullName>
    </recommendedName>
</protein>
<proteinExistence type="predicted"/>
<dbReference type="SMART" id="SM01121">
    <property type="entry name" value="Dak1_2"/>
    <property type="match status" value="1"/>
</dbReference>
<dbReference type="PANTHER" id="PTHR33434:SF4">
    <property type="entry name" value="PHOSPHATASE PROTEIN"/>
    <property type="match status" value="1"/>
</dbReference>
<dbReference type="Pfam" id="PF21645">
    <property type="entry name" value="FakA-like_M"/>
    <property type="match status" value="1"/>
</dbReference>
<dbReference type="InterPro" id="IPR004007">
    <property type="entry name" value="DhaL_dom"/>
</dbReference>
<dbReference type="PROSITE" id="PS51480">
    <property type="entry name" value="DHAL"/>
    <property type="match status" value="1"/>
</dbReference>
<dbReference type="GeneID" id="92902804"/>
<evidence type="ECO:0000313" key="3">
    <source>
        <dbReference type="Proteomes" id="UP000069912"/>
    </source>
</evidence>
<dbReference type="Pfam" id="PF13684">
    <property type="entry name" value="FakA-like_C"/>
    <property type="match status" value="1"/>
</dbReference>
<evidence type="ECO:0000313" key="2">
    <source>
        <dbReference type="EMBL" id="AMB94930.1"/>
    </source>
</evidence>
<dbReference type="AlphaFoldDB" id="A0A120I9H3"/>
<dbReference type="SMART" id="SM01120">
    <property type="entry name" value="Dak2"/>
    <property type="match status" value="1"/>
</dbReference>
<dbReference type="Proteomes" id="UP000069912">
    <property type="component" value="Chromosome"/>
</dbReference>
<evidence type="ECO:0000259" key="1">
    <source>
        <dbReference type="PROSITE" id="PS51480"/>
    </source>
</evidence>
<feature type="domain" description="DhaL" evidence="1">
    <location>
        <begin position="1"/>
        <end position="188"/>
    </location>
</feature>
<dbReference type="GO" id="GO:0006071">
    <property type="term" value="P:glycerol metabolic process"/>
    <property type="evidence" value="ECO:0007669"/>
    <property type="project" value="InterPro"/>
</dbReference>
<dbReference type="EMBL" id="CP014160">
    <property type="protein sequence ID" value="AMB94930.1"/>
    <property type="molecule type" value="Genomic_DNA"/>
</dbReference>
<dbReference type="InterPro" id="IPR033470">
    <property type="entry name" value="FakA-like_C"/>
</dbReference>
<gene>
    <name evidence="2" type="ORF">AWM72_01800</name>
</gene>
<dbReference type="InterPro" id="IPR050270">
    <property type="entry name" value="DegV_domain_contain"/>
</dbReference>
<dbReference type="PANTHER" id="PTHR33434">
    <property type="entry name" value="DEGV DOMAIN-CONTAINING PROTEIN DR_1986-RELATED"/>
    <property type="match status" value="1"/>
</dbReference>
<reference evidence="2 3" key="1">
    <citation type="journal article" date="2016" name="Genome Announc.">
        <title>Complete Genome Sequences of Aerococcus christensenii CCUG 28831T, Aerococcus sanguinicola CCUG 43001T, Aerococcus urinae CCUG 36881T, Aerococcus urinaeequi CCUG 28094T, Aerococcus urinaehominis CCUG 42038 BT, and Aerococcus viridans CCUG 4311T.</title>
        <authorList>
            <person name="Carkaci D."/>
            <person name="Dargis R."/>
            <person name="Nielsen X.C."/>
            <person name="Skovgaard O."/>
            <person name="Fuursted K."/>
            <person name="Christensen J.J."/>
        </authorList>
    </citation>
    <scope>NUCLEOTIDE SEQUENCE [LARGE SCALE GENOMIC DNA]</scope>
    <source>
        <strain evidence="2 3">CCUG43001</strain>
    </source>
</reference>
<keyword evidence="3" id="KW-1185">Reference proteome</keyword>
<dbReference type="NCBIfam" id="TIGR03599">
    <property type="entry name" value="YloV"/>
    <property type="match status" value="1"/>
</dbReference>
<dbReference type="Pfam" id="PF02734">
    <property type="entry name" value="Dak2"/>
    <property type="match status" value="1"/>
</dbReference>
<dbReference type="GO" id="GO:0004371">
    <property type="term" value="F:glycerone kinase activity"/>
    <property type="evidence" value="ECO:0007669"/>
    <property type="project" value="InterPro"/>
</dbReference>
<accession>A0A120I9H3</accession>
<dbReference type="InterPro" id="IPR048394">
    <property type="entry name" value="FakA-like_M"/>
</dbReference>
<name>A0A120I9H3_9LACT</name>
<dbReference type="Gene3D" id="1.25.40.340">
    <property type="match status" value="1"/>
</dbReference>
<sequence length="545" mass="58758">MISVGAKRLEDQAEYVNSLNVFPVPDGDTGTNMSLSFTSGCDLVTTNNAQDVGQVAQDLAKGLLMGARGNSGVILSQLFRGFAKGCEEKEVLSGQDLADAFNHGVETAYQAVMKPVEGTILTVAREAAEAGMAAAKQQDDPIHVMEEVHKGAEEALIKTPDLLPVLKEVGVVDSGGQGLFIIYTGFLEALKGEKIAVDDKVGMSQADVTELAHQENYFKTSHAVSNEDITYGYCTEIMVKLGEGETVTDSFDYETFRNFLNDLGDSLLVVNDEEVVKVHVHTEHPGQVLEYGQKFGSLIKIKVDNMRLQHDTILEGKAQVSAPAKPKEKIAVIAVAAGQGIQDMFQSLGVSKVINGGQTMNPSTEDIVKAAQEVNAESYLILPNNKNIFMSSKQAAEILDQDARVVESKSISQGLTAMLGYNPEASLDENAEAMTSELAYVKSGQVTTSVRDTKISDLTIKEGDYMGIVNGDIISSQADRKAQTLATVEAMLDEDSEIVTLFFGEGVSQDEAEALAEEVEAKHEDIEVEVHEGQQPVYAYLISVE</sequence>
<dbReference type="KEGG" id="asan:AWM72_01800"/>